<reference evidence="2" key="2">
    <citation type="submission" date="2023-03" db="EMBL/GenBank/DDBJ databases">
        <authorList>
            <person name="Inwood S.N."/>
            <person name="Skelly J.G."/>
            <person name="Guhlin J."/>
            <person name="Harrop T.W.R."/>
            <person name="Goldson S.G."/>
            <person name="Dearden P.K."/>
        </authorList>
    </citation>
    <scope>NUCLEOTIDE SEQUENCE</scope>
    <source>
        <strain evidence="2">Irish</strain>
        <tissue evidence="2">Whole body</tissue>
    </source>
</reference>
<organism evidence="2 3">
    <name type="scientific">Microctonus aethiopoides</name>
    <dbReference type="NCBI Taxonomy" id="144406"/>
    <lineage>
        <taxon>Eukaryota</taxon>
        <taxon>Metazoa</taxon>
        <taxon>Ecdysozoa</taxon>
        <taxon>Arthropoda</taxon>
        <taxon>Hexapoda</taxon>
        <taxon>Insecta</taxon>
        <taxon>Pterygota</taxon>
        <taxon>Neoptera</taxon>
        <taxon>Endopterygota</taxon>
        <taxon>Hymenoptera</taxon>
        <taxon>Apocrita</taxon>
        <taxon>Ichneumonoidea</taxon>
        <taxon>Braconidae</taxon>
        <taxon>Euphorinae</taxon>
        <taxon>Microctonus</taxon>
    </lineage>
</organism>
<dbReference type="Proteomes" id="UP001168990">
    <property type="component" value="Unassembled WGS sequence"/>
</dbReference>
<evidence type="ECO:0000313" key="2">
    <source>
        <dbReference type="EMBL" id="KAK0170802.1"/>
    </source>
</evidence>
<protein>
    <submittedName>
        <fullName evidence="2">Uncharacterized protein</fullName>
    </submittedName>
</protein>
<evidence type="ECO:0000256" key="1">
    <source>
        <dbReference type="SAM" id="MobiDB-lite"/>
    </source>
</evidence>
<dbReference type="AlphaFoldDB" id="A0AA39KR99"/>
<dbReference type="EMBL" id="JAQQBS010000003">
    <property type="protein sequence ID" value="KAK0170802.1"/>
    <property type="molecule type" value="Genomic_DNA"/>
</dbReference>
<comment type="caution">
    <text evidence="2">The sequence shown here is derived from an EMBL/GenBank/DDBJ whole genome shotgun (WGS) entry which is preliminary data.</text>
</comment>
<evidence type="ECO:0000313" key="3">
    <source>
        <dbReference type="Proteomes" id="UP001168990"/>
    </source>
</evidence>
<name>A0AA39KR99_9HYME</name>
<gene>
    <name evidence="2" type="ORF">PV328_008600</name>
</gene>
<reference evidence="2" key="1">
    <citation type="journal article" date="2023" name="bioRxiv">
        <title>Scaffold-level genome assemblies of two parasitoid biocontrol wasps reveal the parthenogenesis mechanism and an associated novel virus.</title>
        <authorList>
            <person name="Inwood S."/>
            <person name="Skelly J."/>
            <person name="Guhlin J."/>
            <person name="Harrop T."/>
            <person name="Goldson S."/>
            <person name="Dearden P."/>
        </authorList>
    </citation>
    <scope>NUCLEOTIDE SEQUENCE</scope>
    <source>
        <strain evidence="2">Irish</strain>
        <tissue evidence="2">Whole body</tissue>
    </source>
</reference>
<proteinExistence type="predicted"/>
<keyword evidence="3" id="KW-1185">Reference proteome</keyword>
<sequence>MGQVREESKSTWNLIAKTEESKRVEAMRMSPVSGQSITHQHPPPQALQFYPTAFSRAKLNPDSQTPLSSTPSSFAIRRELKLSLKHFRPTTLKLKLKREF</sequence>
<accession>A0AA39KR99</accession>
<feature type="region of interest" description="Disordered" evidence="1">
    <location>
        <begin position="23"/>
        <end position="45"/>
    </location>
</feature>